<dbReference type="PANTHER" id="PTHR46323:SF2">
    <property type="entry name" value="BETA-GALACTOSIDASE"/>
    <property type="match status" value="1"/>
</dbReference>
<dbReference type="InterPro" id="IPR006101">
    <property type="entry name" value="Glyco_hydro_2"/>
</dbReference>
<dbReference type="Gene3D" id="2.70.98.10">
    <property type="match status" value="1"/>
</dbReference>
<proteinExistence type="inferred from homology"/>
<dbReference type="PROSITE" id="PS00608">
    <property type="entry name" value="GLYCOSYL_HYDROL_F2_2"/>
    <property type="match status" value="1"/>
</dbReference>
<dbReference type="Pfam" id="PF16353">
    <property type="entry name" value="LacZ_4"/>
    <property type="match status" value="1"/>
</dbReference>
<comment type="caution">
    <text evidence="10">The sequence shown here is derived from an EMBL/GenBank/DDBJ whole genome shotgun (WGS) entry which is preliminary data.</text>
</comment>
<keyword evidence="5 8" id="KW-0378">Hydrolase</keyword>
<evidence type="ECO:0000256" key="1">
    <source>
        <dbReference type="ARBA" id="ARBA00001412"/>
    </source>
</evidence>
<accession>A0ABR7D9X0</accession>
<sequence>MKDIISILNDPKVFEINRCKAHSDHYFEGYNTFKYSLNGNWKFSYSDNLDKAEKDFYKKDFDVNEWAEIKVPGHIQMQGYDRPQYVNTIYPWDGCEDVSAGQAPKDFNPVGSYVKFLELTEDDLKDNNKIYLSFQGVESSFTLYINGEFIGYSEDTFTPSEFEVSKVLKSGLNKIAVQVYKWCSGSWLEDQDFWRFSGIFRDVFVYSVPKVHVYDLKVVAEVDDKYKNGILKSNLLLNGNGEAIVQYELLDKDDEVIISGEKDNISIKNEITIDLEMKVDNHNLWSAEAPFLYTLKILLIADGEVIETVMQKVGFRRFELKNGIMQLNGKRIVFNGVNRHEFNCNSGRVVSEEDMIWDLKTMKKNNINAVRTSHYPNNTRFYELCDEYGLYVIDEVNLESHGTWGLCTGPRKYNDENILPNDKEEWVPLLLDRANSMFERDKNHPSILIWSCGNESFGGEDIYKMSKFLQGKDDTRLVHYEGIFNDRRYNDTSQIESQMYTKVHNIKEFLKENRDKPMICCEYAHAMGNSLGALYKYTDLTEEDPLYQGGFIWDFIDQAIMKKNSSGEKFLAYGGDFEDRPTDYNFCGNGLVFANREVTPKMPEVKYCYQNIKIKILEDKINIKNKNLFTNLNEYECFFILTRDGVEIDRKTTIIDLAPMCEKSIEIPFIRENNTGEYILTVSFCLSKDEIWAEEGYEIAFEQKVLYVVKEDKKEYKGKLSIVDGDIHVGVHGENFRVVFSRVKGGLVSYVYDGKEYILERPKLNFWRAPVDNDIANGMTFNNSIWKIASLYGKASMEYYNELEDGVEVCYSHRLPMVDKVKIDVKYLVKKDGTIDITGEYFGAEGIPNMPEFGMMFTLKSDLDKVLWYGRGPEESYFDRKHGCKIGIYEGLVTDFTPYLRPQEYGNKSDVRYAKVFNDNKDELIFKGENLNFSALPYTPHEIENAAHFYELPPINHTIVRVSQEQMGVGGDDTWGAPVHKEFTISGEENHKFKFTFGGKEK</sequence>
<dbReference type="InterPro" id="IPR023232">
    <property type="entry name" value="Glyco_hydro_2_AS"/>
</dbReference>
<dbReference type="PRINTS" id="PR00132">
    <property type="entry name" value="GLHYDRLASE2"/>
</dbReference>
<evidence type="ECO:0000256" key="2">
    <source>
        <dbReference type="ARBA" id="ARBA00007401"/>
    </source>
</evidence>
<dbReference type="InterPro" id="IPR017853">
    <property type="entry name" value="GH"/>
</dbReference>
<reference evidence="10 11" key="1">
    <citation type="submission" date="2020-08" db="EMBL/GenBank/DDBJ databases">
        <title>Genome public.</title>
        <authorList>
            <person name="Liu C."/>
            <person name="Sun Q."/>
        </authorList>
    </citation>
    <scope>NUCLEOTIDE SEQUENCE [LARGE SCALE GENOMIC DNA]</scope>
    <source>
        <strain evidence="10 11">NSJ-6</strain>
    </source>
</reference>
<evidence type="ECO:0000313" key="10">
    <source>
        <dbReference type="EMBL" id="MBC5628186.1"/>
    </source>
</evidence>
<comment type="similarity">
    <text evidence="2 8">Belongs to the glycosyl hydrolase 2 family.</text>
</comment>
<dbReference type="Gene3D" id="2.60.40.10">
    <property type="entry name" value="Immunoglobulins"/>
    <property type="match status" value="2"/>
</dbReference>
<dbReference type="InterPro" id="IPR014718">
    <property type="entry name" value="GH-type_carb-bd"/>
</dbReference>
<dbReference type="InterPro" id="IPR006104">
    <property type="entry name" value="Glyco_hydro_2_N"/>
</dbReference>
<dbReference type="Pfam" id="PF02929">
    <property type="entry name" value="Bgal_small_N"/>
    <property type="match status" value="1"/>
</dbReference>
<comment type="catalytic activity">
    <reaction evidence="1 8">
        <text>Hydrolysis of terminal non-reducing beta-D-galactose residues in beta-D-galactosides.</text>
        <dbReference type="EC" id="3.2.1.23"/>
    </reaction>
</comment>
<evidence type="ECO:0000256" key="8">
    <source>
        <dbReference type="RuleBase" id="RU361154"/>
    </source>
</evidence>
<dbReference type="SUPFAM" id="SSF51445">
    <property type="entry name" value="(Trans)glycosidases"/>
    <property type="match status" value="1"/>
</dbReference>
<dbReference type="InterPro" id="IPR032312">
    <property type="entry name" value="LacZ_4"/>
</dbReference>
<protein>
    <recommendedName>
        <fullName evidence="4 8">Beta-galactosidase</fullName>
        <ecNumber evidence="3 8">3.2.1.23</ecNumber>
    </recommendedName>
    <alternativeName>
        <fullName evidence="7 8">Lactase</fullName>
    </alternativeName>
</protein>
<evidence type="ECO:0000256" key="3">
    <source>
        <dbReference type="ARBA" id="ARBA00012756"/>
    </source>
</evidence>
<dbReference type="SUPFAM" id="SSF49785">
    <property type="entry name" value="Galactose-binding domain-like"/>
    <property type="match status" value="1"/>
</dbReference>
<dbReference type="RefSeq" id="WP_186859430.1">
    <property type="nucleotide sequence ID" value="NZ_JACOOO010000005.1"/>
</dbReference>
<dbReference type="InterPro" id="IPR050347">
    <property type="entry name" value="Bact_Beta-galactosidase"/>
</dbReference>
<dbReference type="PROSITE" id="PS00719">
    <property type="entry name" value="GLYCOSYL_HYDROL_F2_1"/>
    <property type="match status" value="1"/>
</dbReference>
<dbReference type="Pfam" id="PF00703">
    <property type="entry name" value="Glyco_hydro_2"/>
    <property type="match status" value="1"/>
</dbReference>
<dbReference type="InterPro" id="IPR023230">
    <property type="entry name" value="Glyco_hydro_2_CS"/>
</dbReference>
<evidence type="ECO:0000256" key="4">
    <source>
        <dbReference type="ARBA" id="ARBA00013303"/>
    </source>
</evidence>
<dbReference type="EC" id="3.2.1.23" evidence="3 8"/>
<evidence type="ECO:0000256" key="6">
    <source>
        <dbReference type="ARBA" id="ARBA00023295"/>
    </source>
</evidence>
<keyword evidence="11" id="KW-1185">Reference proteome</keyword>
<dbReference type="InterPro" id="IPR006103">
    <property type="entry name" value="Glyco_hydro_2_cat"/>
</dbReference>
<dbReference type="SUPFAM" id="SSF49303">
    <property type="entry name" value="beta-Galactosidase/glucuronidase domain"/>
    <property type="match status" value="2"/>
</dbReference>
<dbReference type="EMBL" id="JACOOO010000005">
    <property type="protein sequence ID" value="MBC5628186.1"/>
    <property type="molecule type" value="Genomic_DNA"/>
</dbReference>
<dbReference type="InterPro" id="IPR006102">
    <property type="entry name" value="Ig-like_GH2"/>
</dbReference>
<dbReference type="Pfam" id="PF02836">
    <property type="entry name" value="Glyco_hydro_2_C"/>
    <property type="match status" value="1"/>
</dbReference>
<name>A0ABR7D9X0_9CLOT</name>
<dbReference type="InterPro" id="IPR004199">
    <property type="entry name" value="B-gal_small/dom_5"/>
</dbReference>
<evidence type="ECO:0000313" key="11">
    <source>
        <dbReference type="Proteomes" id="UP000596929"/>
    </source>
</evidence>
<evidence type="ECO:0000256" key="5">
    <source>
        <dbReference type="ARBA" id="ARBA00022801"/>
    </source>
</evidence>
<dbReference type="InterPro" id="IPR011013">
    <property type="entry name" value="Gal_mutarotase_sf_dom"/>
</dbReference>
<dbReference type="Gene3D" id="2.60.120.260">
    <property type="entry name" value="Galactose-binding domain-like"/>
    <property type="match status" value="1"/>
</dbReference>
<gene>
    <name evidence="10" type="ORF">H8S20_04680</name>
</gene>
<evidence type="ECO:0000256" key="7">
    <source>
        <dbReference type="ARBA" id="ARBA00032230"/>
    </source>
</evidence>
<dbReference type="SUPFAM" id="SSF74650">
    <property type="entry name" value="Galactose mutarotase-like"/>
    <property type="match status" value="1"/>
</dbReference>
<keyword evidence="6 8" id="KW-0326">Glycosidase</keyword>
<dbReference type="SMART" id="SM01038">
    <property type="entry name" value="Bgal_small_N"/>
    <property type="match status" value="1"/>
</dbReference>
<dbReference type="InterPro" id="IPR008979">
    <property type="entry name" value="Galactose-bd-like_sf"/>
</dbReference>
<dbReference type="Gene3D" id="3.20.20.80">
    <property type="entry name" value="Glycosidases"/>
    <property type="match status" value="1"/>
</dbReference>
<dbReference type="Pfam" id="PF02837">
    <property type="entry name" value="Glyco_hydro_2_N"/>
    <property type="match status" value="1"/>
</dbReference>
<feature type="domain" description="Beta galactosidase small chain/" evidence="9">
    <location>
        <begin position="730"/>
        <end position="998"/>
    </location>
</feature>
<dbReference type="InterPro" id="IPR036156">
    <property type="entry name" value="Beta-gal/glucu_dom_sf"/>
</dbReference>
<evidence type="ECO:0000259" key="9">
    <source>
        <dbReference type="SMART" id="SM01038"/>
    </source>
</evidence>
<dbReference type="InterPro" id="IPR013783">
    <property type="entry name" value="Ig-like_fold"/>
</dbReference>
<dbReference type="Proteomes" id="UP000596929">
    <property type="component" value="Unassembled WGS sequence"/>
</dbReference>
<dbReference type="PANTHER" id="PTHR46323">
    <property type="entry name" value="BETA-GALACTOSIDASE"/>
    <property type="match status" value="1"/>
</dbReference>
<organism evidence="10 11">
    <name type="scientific">Clostridium hominis</name>
    <dbReference type="NCBI Taxonomy" id="2763036"/>
    <lineage>
        <taxon>Bacteria</taxon>
        <taxon>Bacillati</taxon>
        <taxon>Bacillota</taxon>
        <taxon>Clostridia</taxon>
        <taxon>Eubacteriales</taxon>
        <taxon>Clostridiaceae</taxon>
        <taxon>Clostridium</taxon>
    </lineage>
</organism>